<keyword evidence="5" id="KW-1185">Reference proteome</keyword>
<dbReference type="EMBL" id="JAKZGO010000013">
    <property type="protein sequence ID" value="MCH7414808.1"/>
    <property type="molecule type" value="Genomic_DNA"/>
</dbReference>
<comment type="caution">
    <text evidence="4">The sequence shown here is derived from an EMBL/GenBank/DDBJ whole genome shotgun (WGS) entry which is preliminary data.</text>
</comment>
<gene>
    <name evidence="4" type="ORF">MM213_15005</name>
</gene>
<dbReference type="Gene3D" id="3.40.630.30">
    <property type="match status" value="1"/>
</dbReference>
<dbReference type="Pfam" id="PF00583">
    <property type="entry name" value="Acetyltransf_1"/>
    <property type="match status" value="1"/>
</dbReference>
<dbReference type="InterPro" id="IPR000182">
    <property type="entry name" value="GNAT_dom"/>
</dbReference>
<keyword evidence="1" id="KW-0808">Transferase</keyword>
<dbReference type="InterPro" id="IPR050832">
    <property type="entry name" value="Bact_Acetyltransf"/>
</dbReference>
<dbReference type="InterPro" id="IPR016181">
    <property type="entry name" value="Acyl_CoA_acyltransferase"/>
</dbReference>
<sequence length="153" mass="16988">MQSISIIPYMAEYQADFQKINQAWVQQYFSLEPFDLEQLQNPNSSIINHGGEILLAKAEERIVGTVGLKFVEAGVFEMIKMAVIPEFQGKGIGKALASAIVEKARVLGGKKLVLYSNTKLAPALGLYRSLGFSEMPPECGKYLRCDIKMELDL</sequence>
<dbReference type="RefSeq" id="WP_241413573.1">
    <property type="nucleotide sequence ID" value="NZ_JAKZGO010000013.1"/>
</dbReference>
<dbReference type="PANTHER" id="PTHR43877:SF2">
    <property type="entry name" value="AMINOALKYLPHOSPHONATE N-ACETYLTRANSFERASE-RELATED"/>
    <property type="match status" value="1"/>
</dbReference>
<evidence type="ECO:0000313" key="4">
    <source>
        <dbReference type="EMBL" id="MCH7414808.1"/>
    </source>
</evidence>
<feature type="domain" description="N-acetyltransferase" evidence="3">
    <location>
        <begin position="4"/>
        <end position="153"/>
    </location>
</feature>
<reference evidence="4" key="1">
    <citation type="submission" date="2022-03" db="EMBL/GenBank/DDBJ databases">
        <title>De novo assembled genomes of Belliella spp. (Cyclobacteriaceae) strains.</title>
        <authorList>
            <person name="Szabo A."/>
            <person name="Korponai K."/>
            <person name="Felfoldi T."/>
        </authorList>
    </citation>
    <scope>NUCLEOTIDE SEQUENCE</scope>
    <source>
        <strain evidence="4">DSM 111903</strain>
    </source>
</reference>
<dbReference type="PANTHER" id="PTHR43877">
    <property type="entry name" value="AMINOALKYLPHOSPHONATE N-ACETYLTRANSFERASE-RELATED-RELATED"/>
    <property type="match status" value="1"/>
</dbReference>
<dbReference type="Proteomes" id="UP001165430">
    <property type="component" value="Unassembled WGS sequence"/>
</dbReference>
<dbReference type="PROSITE" id="PS51186">
    <property type="entry name" value="GNAT"/>
    <property type="match status" value="1"/>
</dbReference>
<keyword evidence="2" id="KW-0012">Acyltransferase</keyword>
<dbReference type="SUPFAM" id="SSF55729">
    <property type="entry name" value="Acyl-CoA N-acyltransferases (Nat)"/>
    <property type="match status" value="1"/>
</dbReference>
<accession>A0ABS9VEI5</accession>
<protein>
    <submittedName>
        <fullName evidence="4">GNAT family N-acetyltransferase</fullName>
    </submittedName>
</protein>
<organism evidence="4 5">
    <name type="scientific">Belliella alkalica</name>
    <dbReference type="NCBI Taxonomy" id="1730871"/>
    <lineage>
        <taxon>Bacteria</taxon>
        <taxon>Pseudomonadati</taxon>
        <taxon>Bacteroidota</taxon>
        <taxon>Cytophagia</taxon>
        <taxon>Cytophagales</taxon>
        <taxon>Cyclobacteriaceae</taxon>
        <taxon>Belliella</taxon>
    </lineage>
</organism>
<evidence type="ECO:0000313" key="5">
    <source>
        <dbReference type="Proteomes" id="UP001165430"/>
    </source>
</evidence>
<evidence type="ECO:0000256" key="2">
    <source>
        <dbReference type="ARBA" id="ARBA00023315"/>
    </source>
</evidence>
<evidence type="ECO:0000256" key="1">
    <source>
        <dbReference type="ARBA" id="ARBA00022679"/>
    </source>
</evidence>
<dbReference type="CDD" id="cd04301">
    <property type="entry name" value="NAT_SF"/>
    <property type="match status" value="1"/>
</dbReference>
<evidence type="ECO:0000259" key="3">
    <source>
        <dbReference type="PROSITE" id="PS51186"/>
    </source>
</evidence>
<proteinExistence type="predicted"/>
<name>A0ABS9VEI5_9BACT</name>